<name>A0A843V901_COLES</name>
<evidence type="ECO:0000313" key="1">
    <source>
        <dbReference type="EMBL" id="MQL92851.1"/>
    </source>
</evidence>
<dbReference type="EMBL" id="NMUH01001493">
    <property type="protein sequence ID" value="MQL92851.1"/>
    <property type="molecule type" value="Genomic_DNA"/>
</dbReference>
<dbReference type="Proteomes" id="UP000652761">
    <property type="component" value="Unassembled WGS sequence"/>
</dbReference>
<dbReference type="AlphaFoldDB" id="A0A843V901"/>
<proteinExistence type="predicted"/>
<gene>
    <name evidence="1" type="ORF">Taro_025481</name>
</gene>
<feature type="non-terminal residue" evidence="1">
    <location>
        <position position="83"/>
    </location>
</feature>
<keyword evidence="2" id="KW-1185">Reference proteome</keyword>
<sequence length="83" mass="9528">MLIFFPRSSASTCTNHLLGVKLRIRRRPCERDGPIGRVLRSRRDSPHRRDLIATRCFVAIMLPDLTAQSRSSQPPVAFWSRPV</sequence>
<evidence type="ECO:0000313" key="2">
    <source>
        <dbReference type="Proteomes" id="UP000652761"/>
    </source>
</evidence>
<reference evidence="1" key="1">
    <citation type="submission" date="2017-07" db="EMBL/GenBank/DDBJ databases">
        <title>Taro Niue Genome Assembly and Annotation.</title>
        <authorList>
            <person name="Atibalentja N."/>
            <person name="Keating K."/>
            <person name="Fields C.J."/>
        </authorList>
    </citation>
    <scope>NUCLEOTIDE SEQUENCE</scope>
    <source>
        <strain evidence="1">Niue_2</strain>
        <tissue evidence="1">Leaf</tissue>
    </source>
</reference>
<comment type="caution">
    <text evidence="1">The sequence shown here is derived from an EMBL/GenBank/DDBJ whole genome shotgun (WGS) entry which is preliminary data.</text>
</comment>
<accession>A0A843V901</accession>
<organism evidence="1 2">
    <name type="scientific">Colocasia esculenta</name>
    <name type="common">Wild taro</name>
    <name type="synonym">Arum esculentum</name>
    <dbReference type="NCBI Taxonomy" id="4460"/>
    <lineage>
        <taxon>Eukaryota</taxon>
        <taxon>Viridiplantae</taxon>
        <taxon>Streptophyta</taxon>
        <taxon>Embryophyta</taxon>
        <taxon>Tracheophyta</taxon>
        <taxon>Spermatophyta</taxon>
        <taxon>Magnoliopsida</taxon>
        <taxon>Liliopsida</taxon>
        <taxon>Araceae</taxon>
        <taxon>Aroideae</taxon>
        <taxon>Colocasieae</taxon>
        <taxon>Colocasia</taxon>
    </lineage>
</organism>
<protein>
    <submittedName>
        <fullName evidence="1">Uncharacterized protein</fullName>
    </submittedName>
</protein>